<sequence>MTRDSLAARLLGTGADSGMSRLCGPLKRPDYNVIVLRREECRVRGSSAVGASKFKRHAFPQASTALTLI</sequence>
<feature type="non-terminal residue" evidence="1">
    <location>
        <position position="69"/>
    </location>
</feature>
<name>A0ABN8J9N6_9NEOP</name>
<gene>
    <name evidence="1" type="ORF">IPOD504_LOCUS17518</name>
</gene>
<organism evidence="1 2">
    <name type="scientific">Iphiclides podalirius</name>
    <name type="common">scarce swallowtail</name>
    <dbReference type="NCBI Taxonomy" id="110791"/>
    <lineage>
        <taxon>Eukaryota</taxon>
        <taxon>Metazoa</taxon>
        <taxon>Ecdysozoa</taxon>
        <taxon>Arthropoda</taxon>
        <taxon>Hexapoda</taxon>
        <taxon>Insecta</taxon>
        <taxon>Pterygota</taxon>
        <taxon>Neoptera</taxon>
        <taxon>Endopterygota</taxon>
        <taxon>Lepidoptera</taxon>
        <taxon>Glossata</taxon>
        <taxon>Ditrysia</taxon>
        <taxon>Papilionoidea</taxon>
        <taxon>Papilionidae</taxon>
        <taxon>Papilioninae</taxon>
        <taxon>Iphiclides</taxon>
    </lineage>
</organism>
<evidence type="ECO:0000313" key="2">
    <source>
        <dbReference type="Proteomes" id="UP000837857"/>
    </source>
</evidence>
<evidence type="ECO:0000313" key="1">
    <source>
        <dbReference type="EMBL" id="CAH2077031.1"/>
    </source>
</evidence>
<proteinExistence type="predicted"/>
<dbReference type="EMBL" id="OW152821">
    <property type="protein sequence ID" value="CAH2077031.1"/>
    <property type="molecule type" value="Genomic_DNA"/>
</dbReference>
<protein>
    <submittedName>
        <fullName evidence="1">Uncharacterized protein</fullName>
    </submittedName>
</protein>
<keyword evidence="2" id="KW-1185">Reference proteome</keyword>
<dbReference type="Proteomes" id="UP000837857">
    <property type="component" value="Chromosome 9"/>
</dbReference>
<accession>A0ABN8J9N6</accession>
<reference evidence="1" key="1">
    <citation type="submission" date="2022-03" db="EMBL/GenBank/DDBJ databases">
        <authorList>
            <person name="Martin H S."/>
        </authorList>
    </citation>
    <scope>NUCLEOTIDE SEQUENCE</scope>
</reference>